<evidence type="ECO:0000256" key="5">
    <source>
        <dbReference type="ARBA" id="ARBA00023136"/>
    </source>
</evidence>
<dbReference type="GeneID" id="76631907"/>
<dbReference type="Pfam" id="PF01594">
    <property type="entry name" value="AI-2E_transport"/>
    <property type="match status" value="1"/>
</dbReference>
<gene>
    <name evidence="7" type="ORF">ACFQQG_17875</name>
</gene>
<dbReference type="PANTHER" id="PTHR21716:SF4">
    <property type="entry name" value="TRANSMEMBRANE PROTEIN 245"/>
    <property type="match status" value="1"/>
</dbReference>
<dbReference type="EMBL" id="JBHSZI010000001">
    <property type="protein sequence ID" value="MFC7059715.1"/>
    <property type="molecule type" value="Genomic_DNA"/>
</dbReference>
<dbReference type="AlphaFoldDB" id="A0ABD5W815"/>
<evidence type="ECO:0000313" key="7">
    <source>
        <dbReference type="EMBL" id="MFC7059715.1"/>
    </source>
</evidence>
<dbReference type="RefSeq" id="WP_267162506.1">
    <property type="nucleotide sequence ID" value="NZ_CP112972.1"/>
</dbReference>
<feature type="transmembrane region" description="Helical" evidence="6">
    <location>
        <begin position="309"/>
        <end position="326"/>
    </location>
</feature>
<comment type="caution">
    <text evidence="7">The sequence shown here is derived from an EMBL/GenBank/DDBJ whole genome shotgun (WGS) entry which is preliminary data.</text>
</comment>
<name>A0ABD5W815_9EURY</name>
<comment type="similarity">
    <text evidence="2">Belongs to the autoinducer-2 exporter (AI-2E) (TC 2.A.86) family.</text>
</comment>
<evidence type="ECO:0000256" key="4">
    <source>
        <dbReference type="ARBA" id="ARBA00022989"/>
    </source>
</evidence>
<feature type="transmembrane region" description="Helical" evidence="6">
    <location>
        <begin position="275"/>
        <end position="297"/>
    </location>
</feature>
<feature type="transmembrane region" description="Helical" evidence="6">
    <location>
        <begin position="138"/>
        <end position="164"/>
    </location>
</feature>
<sequence length="365" mass="39511">MELNRELAWRGAVGLAVLFLLSVLALVGVAFISTFVFAVFLYYAVRPIYRSFDRFGLSNSVRALLSLVTFGVPFLVLIGYTAAIVVLEARDYLAANGILEDVQNVEADLGIGSFDLSSFEDALAEVTALPSLDVVADLLFDVTGTVSGLFLQLILIVIAVYYMLVDGGRIKQWFLDTYDRDGVLQAYVEEVDSELSSTMFGNIANIFVTAILAIVSFLVYNLLVPDVVAVPFPALMGTLIGVGTLIPVIGIKLVYVPLTVGMAANAWLAGEPTLIWPIGVLFVYSAIALDFIPDLFIRAQFSGESTHNGLLMIAYVVGPVLFGFYGLFLMPILLILTINAITILLPYVLSGDAEAASQTELSEFQ</sequence>
<dbReference type="Proteomes" id="UP001596445">
    <property type="component" value="Unassembled WGS sequence"/>
</dbReference>
<proteinExistence type="inferred from homology"/>
<evidence type="ECO:0000256" key="6">
    <source>
        <dbReference type="SAM" id="Phobius"/>
    </source>
</evidence>
<organism evidence="7 8">
    <name type="scientific">Halovenus salina</name>
    <dbReference type="NCBI Taxonomy" id="1510225"/>
    <lineage>
        <taxon>Archaea</taxon>
        <taxon>Methanobacteriati</taxon>
        <taxon>Methanobacteriota</taxon>
        <taxon>Stenosarchaea group</taxon>
        <taxon>Halobacteria</taxon>
        <taxon>Halobacteriales</taxon>
        <taxon>Haloarculaceae</taxon>
        <taxon>Halovenus</taxon>
    </lineage>
</organism>
<accession>A0ABD5W815</accession>
<keyword evidence="8" id="KW-1185">Reference proteome</keyword>
<evidence type="ECO:0000256" key="2">
    <source>
        <dbReference type="ARBA" id="ARBA00009773"/>
    </source>
</evidence>
<protein>
    <submittedName>
        <fullName evidence="7">AI-2E family transporter</fullName>
    </submittedName>
</protein>
<feature type="transmembrane region" description="Helical" evidence="6">
    <location>
        <begin position="12"/>
        <end position="43"/>
    </location>
</feature>
<comment type="subcellular location">
    <subcellularLocation>
        <location evidence="1">Membrane</location>
        <topology evidence="1">Multi-pass membrane protein</topology>
    </subcellularLocation>
</comment>
<reference evidence="7 8" key="1">
    <citation type="journal article" date="2019" name="Int. J. Syst. Evol. Microbiol.">
        <title>The Global Catalogue of Microorganisms (GCM) 10K type strain sequencing project: providing services to taxonomists for standard genome sequencing and annotation.</title>
        <authorList>
            <consortium name="The Broad Institute Genomics Platform"/>
            <consortium name="The Broad Institute Genome Sequencing Center for Infectious Disease"/>
            <person name="Wu L."/>
            <person name="Ma J."/>
        </authorList>
    </citation>
    <scope>NUCLEOTIDE SEQUENCE [LARGE SCALE GENOMIC DNA]</scope>
    <source>
        <strain evidence="7 8">JCM 30072</strain>
    </source>
</reference>
<keyword evidence="4 6" id="KW-1133">Transmembrane helix</keyword>
<feature type="transmembrane region" description="Helical" evidence="6">
    <location>
        <begin position="64"/>
        <end position="87"/>
    </location>
</feature>
<dbReference type="GO" id="GO:0016020">
    <property type="term" value="C:membrane"/>
    <property type="evidence" value="ECO:0007669"/>
    <property type="project" value="UniProtKB-SubCell"/>
</dbReference>
<evidence type="ECO:0000256" key="3">
    <source>
        <dbReference type="ARBA" id="ARBA00022692"/>
    </source>
</evidence>
<keyword evidence="3 6" id="KW-0812">Transmembrane</keyword>
<dbReference type="PANTHER" id="PTHR21716">
    <property type="entry name" value="TRANSMEMBRANE PROTEIN"/>
    <property type="match status" value="1"/>
</dbReference>
<evidence type="ECO:0000256" key="1">
    <source>
        <dbReference type="ARBA" id="ARBA00004141"/>
    </source>
</evidence>
<dbReference type="InterPro" id="IPR002549">
    <property type="entry name" value="AI-2E-like"/>
</dbReference>
<evidence type="ECO:0000313" key="8">
    <source>
        <dbReference type="Proteomes" id="UP001596445"/>
    </source>
</evidence>
<feature type="transmembrane region" description="Helical" evidence="6">
    <location>
        <begin position="203"/>
        <end position="223"/>
    </location>
</feature>
<keyword evidence="5 6" id="KW-0472">Membrane</keyword>